<dbReference type="AlphaFoldDB" id="A0AAV1TRU2"/>
<reference evidence="2" key="1">
    <citation type="submission" date="2024-01" db="EMBL/GenBank/DDBJ databases">
        <authorList>
            <person name="Webb A."/>
        </authorList>
    </citation>
    <scope>NUCLEOTIDE SEQUENCE</scope>
    <source>
        <strain evidence="2">Pm1</strain>
    </source>
</reference>
<gene>
    <name evidence="2" type="ORF">PM001_LOCUS9312</name>
</gene>
<name>A0AAV1TRU2_9STRA</name>
<accession>A0AAV1TRU2</accession>
<evidence type="ECO:0000313" key="2">
    <source>
        <dbReference type="EMBL" id="CAK7924162.1"/>
    </source>
</evidence>
<dbReference type="Proteomes" id="UP001162060">
    <property type="component" value="Unassembled WGS sequence"/>
</dbReference>
<sequence length="55" mass="6213">MEVAEVQEALKTLSTRESSNVEEEKDALHDHVDRCVPESFFDRVTCKGYATIARA</sequence>
<organism evidence="2 3">
    <name type="scientific">Peronospora matthiolae</name>
    <dbReference type="NCBI Taxonomy" id="2874970"/>
    <lineage>
        <taxon>Eukaryota</taxon>
        <taxon>Sar</taxon>
        <taxon>Stramenopiles</taxon>
        <taxon>Oomycota</taxon>
        <taxon>Peronosporomycetes</taxon>
        <taxon>Peronosporales</taxon>
        <taxon>Peronosporaceae</taxon>
        <taxon>Peronospora</taxon>
    </lineage>
</organism>
<evidence type="ECO:0000313" key="3">
    <source>
        <dbReference type="Proteomes" id="UP001162060"/>
    </source>
</evidence>
<proteinExistence type="predicted"/>
<dbReference type="EMBL" id="CAKLBY020000072">
    <property type="protein sequence ID" value="CAK7924162.1"/>
    <property type="molecule type" value="Genomic_DNA"/>
</dbReference>
<feature type="region of interest" description="Disordered" evidence="1">
    <location>
        <begin position="1"/>
        <end position="28"/>
    </location>
</feature>
<comment type="caution">
    <text evidence="2">The sequence shown here is derived from an EMBL/GenBank/DDBJ whole genome shotgun (WGS) entry which is preliminary data.</text>
</comment>
<evidence type="ECO:0000256" key="1">
    <source>
        <dbReference type="SAM" id="MobiDB-lite"/>
    </source>
</evidence>
<protein>
    <submittedName>
        <fullName evidence="2">Uncharacterized protein</fullName>
    </submittedName>
</protein>